<dbReference type="PROSITE" id="PS00211">
    <property type="entry name" value="ABC_TRANSPORTER_1"/>
    <property type="match status" value="1"/>
</dbReference>
<dbReference type="Proteomes" id="UP000192569">
    <property type="component" value="Chromosome I"/>
</dbReference>
<dbReference type="SMART" id="SM00382">
    <property type="entry name" value="AAA"/>
    <property type="match status" value="1"/>
</dbReference>
<dbReference type="GO" id="GO:0016887">
    <property type="term" value="F:ATP hydrolysis activity"/>
    <property type="evidence" value="ECO:0007669"/>
    <property type="project" value="InterPro"/>
</dbReference>
<dbReference type="NCBIfam" id="TIGR01166">
    <property type="entry name" value="cbiO"/>
    <property type="match status" value="1"/>
</dbReference>
<accession>A0A1W1VZX8</accession>
<gene>
    <name evidence="12" type="ORF">SAMN00808754_2614</name>
</gene>
<dbReference type="GO" id="GO:0005524">
    <property type="term" value="F:ATP binding"/>
    <property type="evidence" value="ECO:0007669"/>
    <property type="project" value="UniProtKB-UniRule"/>
</dbReference>
<dbReference type="Pfam" id="PF00005">
    <property type="entry name" value="ABC_tran"/>
    <property type="match status" value="1"/>
</dbReference>
<dbReference type="InterPro" id="IPR003439">
    <property type="entry name" value="ABC_transporter-like_ATP-bd"/>
</dbReference>
<evidence type="ECO:0000313" key="12">
    <source>
        <dbReference type="EMBL" id="SMB98898.1"/>
    </source>
</evidence>
<keyword evidence="6 10" id="KW-0067">ATP-binding</keyword>
<evidence type="ECO:0000256" key="10">
    <source>
        <dbReference type="RuleBase" id="RU364103"/>
    </source>
</evidence>
<dbReference type="RefSeq" id="WP_084666276.1">
    <property type="nucleotide sequence ID" value="NZ_LT838272.1"/>
</dbReference>
<keyword evidence="8 10" id="KW-0472">Membrane</keyword>
<organism evidence="12 13">
    <name type="scientific">Thermanaeromonas toyohensis ToBE</name>
    <dbReference type="NCBI Taxonomy" id="698762"/>
    <lineage>
        <taxon>Bacteria</taxon>
        <taxon>Bacillati</taxon>
        <taxon>Bacillota</taxon>
        <taxon>Clostridia</taxon>
        <taxon>Neomoorellales</taxon>
        <taxon>Neomoorellaceae</taxon>
        <taxon>Thermanaeromonas</taxon>
    </lineage>
</organism>
<dbReference type="PROSITE" id="PS50893">
    <property type="entry name" value="ABC_TRANSPORTER_2"/>
    <property type="match status" value="1"/>
</dbReference>
<comment type="similarity">
    <text evidence="2 10">Belongs to the ABC transporter superfamily.</text>
</comment>
<comment type="function">
    <text evidence="9">Probably part of an ABC transporter complex. Responsible for energy coupling to the transport system.</text>
</comment>
<evidence type="ECO:0000256" key="1">
    <source>
        <dbReference type="ARBA" id="ARBA00004202"/>
    </source>
</evidence>
<evidence type="ECO:0000256" key="2">
    <source>
        <dbReference type="ARBA" id="ARBA00005417"/>
    </source>
</evidence>
<dbReference type="FunFam" id="3.40.50.300:FF:000224">
    <property type="entry name" value="Energy-coupling factor transporter ATP-binding protein EcfA"/>
    <property type="match status" value="1"/>
</dbReference>
<dbReference type="InterPro" id="IPR015856">
    <property type="entry name" value="ABC_transpr_CbiO/EcfA_su"/>
</dbReference>
<evidence type="ECO:0000256" key="4">
    <source>
        <dbReference type="ARBA" id="ARBA00022475"/>
    </source>
</evidence>
<evidence type="ECO:0000256" key="5">
    <source>
        <dbReference type="ARBA" id="ARBA00022741"/>
    </source>
</evidence>
<keyword evidence="3 10" id="KW-0813">Transport</keyword>
<dbReference type="EMBL" id="LT838272">
    <property type="protein sequence ID" value="SMB98898.1"/>
    <property type="molecule type" value="Genomic_DNA"/>
</dbReference>
<name>A0A1W1VZX8_9FIRM</name>
<dbReference type="PANTHER" id="PTHR43553:SF24">
    <property type="entry name" value="ENERGY-COUPLING FACTOR TRANSPORTER ATP-BINDING PROTEIN ECFA1"/>
    <property type="match status" value="1"/>
</dbReference>
<dbReference type="Gene3D" id="3.40.50.300">
    <property type="entry name" value="P-loop containing nucleotide triphosphate hydrolases"/>
    <property type="match status" value="1"/>
</dbReference>
<dbReference type="GO" id="GO:0042626">
    <property type="term" value="F:ATPase-coupled transmembrane transporter activity"/>
    <property type="evidence" value="ECO:0007669"/>
    <property type="project" value="TreeGrafter"/>
</dbReference>
<dbReference type="STRING" id="698762.SAMN00808754_2614"/>
<dbReference type="SUPFAM" id="SSF52540">
    <property type="entry name" value="P-loop containing nucleoside triphosphate hydrolases"/>
    <property type="match status" value="1"/>
</dbReference>
<sequence>MERIIVVEDLHFKYPDGTWALRGLSFSIARGKKVALMGHNGAGKSTLLWHLNGLFLPQQGKVQVEGREITPSTEKWVRTRVGLVFQDPDDQVFSTTVKEDVAFGPRNLGLSPAEVEKRVQAALVAVGMLEYQDRAPQNLSYGQKKRVAIAGVLAMEPEVILLDEPLAFLDPAAQANLYFLLEELHRQGKTLLVATHDVDFAASWAEQVLILKEGKLLAQGEPELLLNEDIVREAELRLPIVAQIFQGMLPEGYPLPRDIASARRLLHSLLFHSTQSSFKSMTRPGNKGDVS</sequence>
<evidence type="ECO:0000256" key="7">
    <source>
        <dbReference type="ARBA" id="ARBA00022967"/>
    </source>
</evidence>
<dbReference type="PANTHER" id="PTHR43553">
    <property type="entry name" value="HEAVY METAL TRANSPORTER"/>
    <property type="match status" value="1"/>
</dbReference>
<evidence type="ECO:0000256" key="8">
    <source>
        <dbReference type="ARBA" id="ARBA00023136"/>
    </source>
</evidence>
<evidence type="ECO:0000313" key="13">
    <source>
        <dbReference type="Proteomes" id="UP000192569"/>
    </source>
</evidence>
<dbReference type="GO" id="GO:0043190">
    <property type="term" value="C:ATP-binding cassette (ABC) transporter complex"/>
    <property type="evidence" value="ECO:0007669"/>
    <property type="project" value="TreeGrafter"/>
</dbReference>
<comment type="subcellular location">
    <subcellularLocation>
        <location evidence="1 10">Cell membrane</location>
        <topology evidence="1 10">Peripheral membrane protein</topology>
    </subcellularLocation>
</comment>
<dbReference type="InterPro" id="IPR005876">
    <property type="entry name" value="Co_trans_ATP-bd"/>
</dbReference>
<protein>
    <recommendedName>
        <fullName evidence="10">ABC transporter ATP-binding protein</fullName>
    </recommendedName>
</protein>
<dbReference type="CDD" id="cd03225">
    <property type="entry name" value="ABC_cobalt_CbiO_domain1"/>
    <property type="match status" value="1"/>
</dbReference>
<dbReference type="InterPro" id="IPR050095">
    <property type="entry name" value="ECF_ABC_transporter_ATP-bd"/>
</dbReference>
<keyword evidence="5 10" id="KW-0547">Nucleotide-binding</keyword>
<dbReference type="InterPro" id="IPR017871">
    <property type="entry name" value="ABC_transporter-like_CS"/>
</dbReference>
<evidence type="ECO:0000256" key="9">
    <source>
        <dbReference type="ARBA" id="ARBA00025157"/>
    </source>
</evidence>
<dbReference type="InterPro" id="IPR027417">
    <property type="entry name" value="P-loop_NTPase"/>
</dbReference>
<dbReference type="InterPro" id="IPR003593">
    <property type="entry name" value="AAA+_ATPase"/>
</dbReference>
<dbReference type="OrthoDB" id="9814634at2"/>
<reference evidence="12 13" key="1">
    <citation type="submission" date="2017-04" db="EMBL/GenBank/DDBJ databases">
        <authorList>
            <person name="Afonso C.L."/>
            <person name="Miller P.J."/>
            <person name="Scott M.A."/>
            <person name="Spackman E."/>
            <person name="Goraichik I."/>
            <person name="Dimitrov K.M."/>
            <person name="Suarez D.L."/>
            <person name="Swayne D.E."/>
        </authorList>
    </citation>
    <scope>NUCLEOTIDE SEQUENCE [LARGE SCALE GENOMIC DNA]</scope>
    <source>
        <strain evidence="12 13">ToBE</strain>
    </source>
</reference>
<comment type="function">
    <text evidence="10">Part of an ABC transporter complex. Responsible for energy coupling to the transport system.</text>
</comment>
<dbReference type="GO" id="GO:0006824">
    <property type="term" value="P:cobalt ion transport"/>
    <property type="evidence" value="ECO:0007669"/>
    <property type="project" value="InterPro"/>
</dbReference>
<keyword evidence="4 10" id="KW-1003">Cell membrane</keyword>
<evidence type="ECO:0000256" key="6">
    <source>
        <dbReference type="ARBA" id="ARBA00022840"/>
    </source>
</evidence>
<keyword evidence="13" id="KW-1185">Reference proteome</keyword>
<dbReference type="AlphaFoldDB" id="A0A1W1VZX8"/>
<feature type="domain" description="ABC transporter" evidence="11">
    <location>
        <begin position="5"/>
        <end position="238"/>
    </location>
</feature>
<evidence type="ECO:0000256" key="3">
    <source>
        <dbReference type="ARBA" id="ARBA00022448"/>
    </source>
</evidence>
<keyword evidence="7" id="KW-1278">Translocase</keyword>
<proteinExistence type="inferred from homology"/>
<evidence type="ECO:0000259" key="11">
    <source>
        <dbReference type="PROSITE" id="PS50893"/>
    </source>
</evidence>